<reference evidence="1" key="2">
    <citation type="submission" date="2020-11" db="EMBL/GenBank/DDBJ databases">
        <authorList>
            <person name="McCartney M.A."/>
            <person name="Auch B."/>
            <person name="Kono T."/>
            <person name="Mallez S."/>
            <person name="Becker A."/>
            <person name="Gohl D.M."/>
            <person name="Silverstein K.A.T."/>
            <person name="Koren S."/>
            <person name="Bechman K.B."/>
            <person name="Herman A."/>
            <person name="Abrahante J.E."/>
            <person name="Garbe J."/>
        </authorList>
    </citation>
    <scope>NUCLEOTIDE SEQUENCE</scope>
    <source>
        <strain evidence="1">Duluth1</strain>
        <tissue evidence="1">Whole animal</tissue>
    </source>
</reference>
<keyword evidence="2" id="KW-1185">Reference proteome</keyword>
<protein>
    <submittedName>
        <fullName evidence="1">Uncharacterized protein</fullName>
    </submittedName>
</protein>
<dbReference type="AlphaFoldDB" id="A0A9D4G796"/>
<evidence type="ECO:0000313" key="1">
    <source>
        <dbReference type="EMBL" id="KAH3811557.1"/>
    </source>
</evidence>
<gene>
    <name evidence="1" type="ORF">DPMN_139967</name>
</gene>
<dbReference type="EMBL" id="JAIWYP010000006">
    <property type="protein sequence ID" value="KAH3811557.1"/>
    <property type="molecule type" value="Genomic_DNA"/>
</dbReference>
<evidence type="ECO:0000313" key="2">
    <source>
        <dbReference type="Proteomes" id="UP000828390"/>
    </source>
</evidence>
<organism evidence="1 2">
    <name type="scientific">Dreissena polymorpha</name>
    <name type="common">Zebra mussel</name>
    <name type="synonym">Mytilus polymorpha</name>
    <dbReference type="NCBI Taxonomy" id="45954"/>
    <lineage>
        <taxon>Eukaryota</taxon>
        <taxon>Metazoa</taxon>
        <taxon>Spiralia</taxon>
        <taxon>Lophotrochozoa</taxon>
        <taxon>Mollusca</taxon>
        <taxon>Bivalvia</taxon>
        <taxon>Autobranchia</taxon>
        <taxon>Heteroconchia</taxon>
        <taxon>Euheterodonta</taxon>
        <taxon>Imparidentia</taxon>
        <taxon>Neoheterodontei</taxon>
        <taxon>Myida</taxon>
        <taxon>Dreissenoidea</taxon>
        <taxon>Dreissenidae</taxon>
        <taxon>Dreissena</taxon>
    </lineage>
</organism>
<accession>A0A9D4G796</accession>
<sequence>MNLDAFSDLEALEAQNNSKRDGLCKSALNSAKNRCEKWGIEIQKKKADASRIGTGCRAFCRRGDCARNEECFG</sequence>
<comment type="caution">
    <text evidence="1">The sequence shown here is derived from an EMBL/GenBank/DDBJ whole genome shotgun (WGS) entry which is preliminary data.</text>
</comment>
<dbReference type="Proteomes" id="UP000828390">
    <property type="component" value="Unassembled WGS sequence"/>
</dbReference>
<reference evidence="1" key="1">
    <citation type="journal article" date="2019" name="bioRxiv">
        <title>The Genome of the Zebra Mussel, Dreissena polymorpha: A Resource for Invasive Species Research.</title>
        <authorList>
            <person name="McCartney M.A."/>
            <person name="Auch B."/>
            <person name="Kono T."/>
            <person name="Mallez S."/>
            <person name="Zhang Y."/>
            <person name="Obille A."/>
            <person name="Becker A."/>
            <person name="Abrahante J.E."/>
            <person name="Garbe J."/>
            <person name="Badalamenti J.P."/>
            <person name="Herman A."/>
            <person name="Mangelson H."/>
            <person name="Liachko I."/>
            <person name="Sullivan S."/>
            <person name="Sone E.D."/>
            <person name="Koren S."/>
            <person name="Silverstein K.A.T."/>
            <person name="Beckman K.B."/>
            <person name="Gohl D.M."/>
        </authorList>
    </citation>
    <scope>NUCLEOTIDE SEQUENCE</scope>
    <source>
        <strain evidence="1">Duluth1</strain>
        <tissue evidence="1">Whole animal</tissue>
    </source>
</reference>
<name>A0A9D4G796_DREPO</name>
<proteinExistence type="predicted"/>